<dbReference type="InterPro" id="IPR020555">
    <property type="entry name" value="MECDP_synthase_CS"/>
</dbReference>
<dbReference type="Pfam" id="PF02542">
    <property type="entry name" value="YgbB"/>
    <property type="match status" value="1"/>
</dbReference>
<evidence type="ECO:0000256" key="12">
    <source>
        <dbReference type="ARBA" id="ARBA00023239"/>
    </source>
</evidence>
<evidence type="ECO:0000256" key="2">
    <source>
        <dbReference type="ARBA" id="ARBA00001282"/>
    </source>
</evidence>
<comment type="function">
    <text evidence="14">Bifunctional enzyme that catalyzes the formation of 4-diphosphocytidyl-2-C-methyl-D-erythritol from CTP and 2-C-methyl-D-erythritol 4-phosphate (MEP) (IspD), and catalyzes the conversion of 4-diphosphocytidyl-2-C-methyl-D-erythritol 2-phosphate (CDP-ME2P) to 2-C-methyl-D-erythritol 2,4-cyclodiphosphate (ME-CPP) with a corresponding release of cytidine 5-monophosphate (CMP) (IspF).</text>
</comment>
<protein>
    <recommendedName>
        <fullName evidence="14">Bifunctional enzyme IspD/IspF</fullName>
    </recommendedName>
    <domain>
        <recommendedName>
            <fullName evidence="14">2-C-methyl-D-erythritol 4-phosphate cytidylyltransferase</fullName>
            <ecNumber evidence="14">2.7.7.60</ecNumber>
        </recommendedName>
        <alternativeName>
            <fullName evidence="14">4-diphosphocytidyl-2C-methyl-D-erythritol synthase</fullName>
        </alternativeName>
        <alternativeName>
            <fullName evidence="14">MEP cytidylyltransferase</fullName>
            <shortName evidence="14">MCT</shortName>
        </alternativeName>
    </domain>
    <domain>
        <recommendedName>
            <fullName evidence="14">2-C-methyl-D-erythritol 2,4-cyclodiphosphate synthase</fullName>
            <shortName evidence="14">MECDP-synthase</shortName>
            <shortName evidence="14">MECPP-synthase</shortName>
            <shortName evidence="14">MECPS</shortName>
            <ecNumber evidence="14">4.6.1.12</ecNumber>
        </recommendedName>
    </domain>
</protein>
<comment type="similarity">
    <text evidence="7">Belongs to the IspD/TarI cytidylyltransferase family. IspD subfamily.</text>
</comment>
<feature type="region of interest" description="2-C-methyl-D-erythritol 4-phosphate cytidylyltransferase" evidence="14">
    <location>
        <begin position="1"/>
        <end position="288"/>
    </location>
</feature>
<dbReference type="InterPro" id="IPR001228">
    <property type="entry name" value="IspD"/>
</dbReference>
<dbReference type="EC" id="2.7.7.60" evidence="14"/>
<dbReference type="InterPro" id="IPR034683">
    <property type="entry name" value="IspD/TarI"/>
</dbReference>
<keyword evidence="12 14" id="KW-0456">Lyase</keyword>
<dbReference type="EC" id="4.6.1.12" evidence="14"/>
<dbReference type="PANTHER" id="PTHR43181:SF1">
    <property type="entry name" value="2-C-METHYL-D-ERYTHRITOL 2,4-CYCLODIPHOSPHATE SYNTHASE, CHLOROPLASTIC"/>
    <property type="match status" value="1"/>
</dbReference>
<comment type="catalytic activity">
    <reaction evidence="2 14">
        <text>2-C-methyl-D-erythritol 4-phosphate + CTP + H(+) = 4-CDP-2-C-methyl-D-erythritol + diphosphate</text>
        <dbReference type="Rhea" id="RHEA:13429"/>
        <dbReference type="ChEBI" id="CHEBI:15378"/>
        <dbReference type="ChEBI" id="CHEBI:33019"/>
        <dbReference type="ChEBI" id="CHEBI:37563"/>
        <dbReference type="ChEBI" id="CHEBI:57823"/>
        <dbReference type="ChEBI" id="CHEBI:58262"/>
        <dbReference type="EC" id="2.7.7.60"/>
    </reaction>
</comment>
<evidence type="ECO:0000259" key="15">
    <source>
        <dbReference type="Pfam" id="PF02542"/>
    </source>
</evidence>
<dbReference type="Gene3D" id="3.90.550.10">
    <property type="entry name" value="Spore Coat Polysaccharide Biosynthesis Protein SpsA, Chain A"/>
    <property type="match status" value="1"/>
</dbReference>
<dbReference type="PROSITE" id="PS01295">
    <property type="entry name" value="ISPD"/>
    <property type="match status" value="1"/>
</dbReference>
<feature type="site" description="Transition state stabilizer" evidence="14">
    <location>
        <position position="68"/>
    </location>
</feature>
<reference evidence="17" key="1">
    <citation type="journal article" date="2019" name="Int. J. Syst. Evol. Microbiol.">
        <title>The Global Catalogue of Microorganisms (GCM) 10K type strain sequencing project: providing services to taxonomists for standard genome sequencing and annotation.</title>
        <authorList>
            <consortium name="The Broad Institute Genomics Platform"/>
            <consortium name="The Broad Institute Genome Sequencing Center for Infectious Disease"/>
            <person name="Wu L."/>
            <person name="Ma J."/>
        </authorList>
    </citation>
    <scope>NUCLEOTIDE SEQUENCE [LARGE SCALE GENOMIC DNA]</scope>
    <source>
        <strain evidence="17">ZS-35-S2</strain>
    </source>
</reference>
<evidence type="ECO:0000256" key="5">
    <source>
        <dbReference type="ARBA" id="ARBA00004787"/>
    </source>
</evidence>
<keyword evidence="11 14" id="KW-0414">Isoprene biosynthesis</keyword>
<feature type="binding site" evidence="14">
    <location>
        <begin position="321"/>
        <end position="322"/>
    </location>
    <ligand>
        <name>4-CDP-2-C-methyl-D-erythritol 2-phosphate</name>
        <dbReference type="ChEBI" id="CHEBI:57919"/>
    </ligand>
</feature>
<dbReference type="NCBIfam" id="TIGR00453">
    <property type="entry name" value="ispD"/>
    <property type="match status" value="1"/>
</dbReference>
<proteinExistence type="inferred from homology"/>
<dbReference type="HAMAP" id="MF_00108">
    <property type="entry name" value="IspD"/>
    <property type="match status" value="1"/>
</dbReference>
<evidence type="ECO:0000256" key="11">
    <source>
        <dbReference type="ARBA" id="ARBA00023229"/>
    </source>
</evidence>
<feature type="binding site" evidence="14">
    <location>
        <position position="295"/>
    </location>
    <ligand>
        <name>a divalent metal cation</name>
        <dbReference type="ChEBI" id="CHEBI:60240"/>
    </ligand>
</feature>
<dbReference type="GO" id="GO:0050518">
    <property type="term" value="F:2-C-methyl-D-erythritol 4-phosphate cytidylyltransferase activity"/>
    <property type="evidence" value="ECO:0007669"/>
    <property type="project" value="UniProtKB-EC"/>
</dbReference>
<dbReference type="RefSeq" id="WP_377946577.1">
    <property type="nucleotide sequence ID" value="NZ_CP072611.1"/>
</dbReference>
<dbReference type="CDD" id="cd02516">
    <property type="entry name" value="CDP-ME_synthetase"/>
    <property type="match status" value="1"/>
</dbReference>
<evidence type="ECO:0000256" key="14">
    <source>
        <dbReference type="HAMAP-Rule" id="MF_01520"/>
    </source>
</evidence>
<keyword evidence="13 14" id="KW-0511">Multifunctional enzyme</keyword>
<evidence type="ECO:0000256" key="6">
    <source>
        <dbReference type="ARBA" id="ARBA00008480"/>
    </source>
</evidence>
<feature type="binding site" evidence="14">
    <location>
        <begin position="295"/>
        <end position="297"/>
    </location>
    <ligand>
        <name>4-CDP-2-C-methyl-D-erythritol 2-phosphate</name>
        <dbReference type="ChEBI" id="CHEBI:57919"/>
    </ligand>
</feature>
<dbReference type="PROSITE" id="PS01350">
    <property type="entry name" value="ISPF"/>
    <property type="match status" value="1"/>
</dbReference>
<comment type="pathway">
    <text evidence="4 14">Isoprenoid biosynthesis; isopentenyl diphosphate biosynthesis via DXP pathway; isopentenyl diphosphate from 1-deoxy-D-xylulose 5-phosphate: step 4/6.</text>
</comment>
<comment type="similarity">
    <text evidence="14">In the C-terminal section; belongs to the IspF family.</text>
</comment>
<feature type="binding site" evidence="14">
    <location>
        <position position="426"/>
    </location>
    <ligand>
        <name>4-CDP-2-C-methyl-D-erythritol 2-phosphate</name>
        <dbReference type="ChEBI" id="CHEBI:57919"/>
    </ligand>
</feature>
<dbReference type="EMBL" id="JBHUIJ010000023">
    <property type="protein sequence ID" value="MFD2238976.1"/>
    <property type="molecule type" value="Genomic_DNA"/>
</dbReference>
<dbReference type="InterPro" id="IPR018294">
    <property type="entry name" value="ISPD_synthase_CS"/>
</dbReference>
<feature type="binding site" evidence="14">
    <location>
        <begin position="343"/>
        <end position="345"/>
    </location>
    <ligand>
        <name>4-CDP-2-C-methyl-D-erythritol 2-phosphate</name>
        <dbReference type="ChEBI" id="CHEBI:57919"/>
    </ligand>
</feature>
<dbReference type="HAMAP" id="MF_00107">
    <property type="entry name" value="IspF"/>
    <property type="match status" value="1"/>
</dbReference>
<feature type="site" description="Transition state stabilizer" evidence="14">
    <location>
        <position position="420"/>
    </location>
</feature>
<dbReference type="Gene3D" id="3.30.1330.50">
    <property type="entry name" value="2-C-methyl-D-erythritol 2,4-cyclodiphosphate synthase"/>
    <property type="match status" value="1"/>
</dbReference>
<dbReference type="Proteomes" id="UP001597371">
    <property type="component" value="Unassembled WGS sequence"/>
</dbReference>
<dbReference type="NCBIfam" id="TIGR00151">
    <property type="entry name" value="ispF"/>
    <property type="match status" value="1"/>
</dbReference>
<evidence type="ECO:0000256" key="13">
    <source>
        <dbReference type="ARBA" id="ARBA00023268"/>
    </source>
</evidence>
<comment type="catalytic activity">
    <reaction evidence="1 14">
        <text>4-CDP-2-C-methyl-D-erythritol 2-phosphate = 2-C-methyl-D-erythritol 2,4-cyclic diphosphate + CMP</text>
        <dbReference type="Rhea" id="RHEA:23864"/>
        <dbReference type="ChEBI" id="CHEBI:57919"/>
        <dbReference type="ChEBI" id="CHEBI:58483"/>
        <dbReference type="ChEBI" id="CHEBI:60377"/>
        <dbReference type="EC" id="4.6.1.12"/>
    </reaction>
</comment>
<feature type="binding site" evidence="14">
    <location>
        <position position="329"/>
    </location>
    <ligand>
        <name>a divalent metal cation</name>
        <dbReference type="ChEBI" id="CHEBI:60240"/>
    </ligand>
</feature>
<dbReference type="Pfam" id="PF01128">
    <property type="entry name" value="IspD"/>
    <property type="match status" value="1"/>
</dbReference>
<keyword evidence="9 14" id="KW-0548">Nucleotidyltransferase</keyword>
<evidence type="ECO:0000256" key="7">
    <source>
        <dbReference type="ARBA" id="ARBA00009789"/>
    </source>
</evidence>
<feature type="binding site" evidence="14">
    <location>
        <position position="297"/>
    </location>
    <ligand>
        <name>a divalent metal cation</name>
        <dbReference type="ChEBI" id="CHEBI:60240"/>
    </ligand>
</feature>
<evidence type="ECO:0000256" key="3">
    <source>
        <dbReference type="ARBA" id="ARBA00001968"/>
    </source>
</evidence>
<dbReference type="CDD" id="cd00554">
    <property type="entry name" value="MECDP_synthase"/>
    <property type="match status" value="1"/>
</dbReference>
<evidence type="ECO:0000313" key="17">
    <source>
        <dbReference type="Proteomes" id="UP001597371"/>
    </source>
</evidence>
<comment type="caution">
    <text evidence="16">The sequence shown here is derived from an EMBL/GenBank/DDBJ whole genome shotgun (WGS) entry which is preliminary data.</text>
</comment>
<comment type="cofactor">
    <cofactor evidence="3 14">
        <name>a divalent metal cation</name>
        <dbReference type="ChEBI" id="CHEBI:60240"/>
    </cofactor>
</comment>
<dbReference type="HAMAP" id="MF_01520">
    <property type="entry name" value="IspDF"/>
    <property type="match status" value="1"/>
</dbReference>
<keyword evidence="10 14" id="KW-0479">Metal-binding</keyword>
<keyword evidence="17" id="KW-1185">Reference proteome</keyword>
<keyword evidence="8 14" id="KW-0808">Transferase</keyword>
<dbReference type="NCBIfam" id="NF006899">
    <property type="entry name" value="PRK09382.1"/>
    <property type="match status" value="1"/>
</dbReference>
<dbReference type="InterPro" id="IPR029044">
    <property type="entry name" value="Nucleotide-diphossugar_trans"/>
</dbReference>
<feature type="binding site" evidence="14">
    <location>
        <begin position="419"/>
        <end position="422"/>
    </location>
    <ligand>
        <name>4-CDP-2-C-methyl-D-erythritol 2-phosphate</name>
        <dbReference type="ChEBI" id="CHEBI:57919"/>
    </ligand>
</feature>
<dbReference type="PANTHER" id="PTHR43181">
    <property type="entry name" value="2-C-METHYL-D-ERYTHRITOL 2,4-CYCLODIPHOSPHATE SYNTHASE, CHLOROPLASTIC"/>
    <property type="match status" value="1"/>
</dbReference>
<feature type="site" description="Positions MEP for the nucleophilic attack" evidence="14">
    <location>
        <position position="265"/>
    </location>
</feature>
<dbReference type="SUPFAM" id="SSF53448">
    <property type="entry name" value="Nucleotide-diphospho-sugar transferases"/>
    <property type="match status" value="1"/>
</dbReference>
<feature type="site" description="Transition state stabilizer" evidence="14">
    <location>
        <position position="77"/>
    </location>
</feature>
<evidence type="ECO:0000313" key="16">
    <source>
        <dbReference type="EMBL" id="MFD2238976.1"/>
    </source>
</evidence>
<comment type="pathway">
    <text evidence="5 14">Isoprenoid biosynthesis; isopentenyl diphosphate biosynthesis via DXP pathway; isopentenyl diphosphate from 1-deoxy-D-xylulose 5-phosphate: step 2/6.</text>
</comment>
<evidence type="ECO:0000256" key="4">
    <source>
        <dbReference type="ARBA" id="ARBA00004709"/>
    </source>
</evidence>
<comment type="similarity">
    <text evidence="14">In the N-terminal section; belongs to the IspD/TarI cytidylyltransferase family. IspD subfamily.</text>
</comment>
<dbReference type="InterPro" id="IPR003526">
    <property type="entry name" value="MECDP_synthase"/>
</dbReference>
<accession>A0ABW5CQ56</accession>
<evidence type="ECO:0000256" key="10">
    <source>
        <dbReference type="ARBA" id="ARBA00022723"/>
    </source>
</evidence>
<evidence type="ECO:0000256" key="8">
    <source>
        <dbReference type="ARBA" id="ARBA00022679"/>
    </source>
</evidence>
<comment type="similarity">
    <text evidence="6">Belongs to the IspF family.</text>
</comment>
<feature type="region of interest" description="2-C-methyl-D-erythritol 2,4-cyclodiphosphate synthase" evidence="14">
    <location>
        <begin position="289"/>
        <end position="447"/>
    </location>
</feature>
<gene>
    <name evidence="14" type="primary">ispDF</name>
    <name evidence="16" type="ORF">ACFSKQ_16105</name>
</gene>
<name>A0ABW5CQ56_9HYPH</name>
<dbReference type="GO" id="GO:0008685">
    <property type="term" value="F:2-C-methyl-D-erythritol 2,4-cyclodiphosphate synthase activity"/>
    <property type="evidence" value="ECO:0007669"/>
    <property type="project" value="UniProtKB-EC"/>
</dbReference>
<dbReference type="SUPFAM" id="SSF69765">
    <property type="entry name" value="IpsF-like"/>
    <property type="match status" value="1"/>
</dbReference>
<feature type="site" description="Transition state stabilizer" evidence="14">
    <location>
        <position position="321"/>
    </location>
</feature>
<comment type="caution">
    <text evidence="14">Lacks conserved residue(s) required for the propagation of feature annotation.</text>
</comment>
<feature type="domain" description="2-C-methyl-D-erythritol 2,4-cyclodiphosphate synthase" evidence="15">
    <location>
        <begin position="289"/>
        <end position="441"/>
    </location>
</feature>
<evidence type="ECO:0000256" key="9">
    <source>
        <dbReference type="ARBA" id="ARBA00022695"/>
    </source>
</evidence>
<organism evidence="16 17">
    <name type="scientific">Aureimonas populi</name>
    <dbReference type="NCBI Taxonomy" id="1701758"/>
    <lineage>
        <taxon>Bacteria</taxon>
        <taxon>Pseudomonadati</taxon>
        <taxon>Pseudomonadota</taxon>
        <taxon>Alphaproteobacteria</taxon>
        <taxon>Hyphomicrobiales</taxon>
        <taxon>Aurantimonadaceae</taxon>
        <taxon>Aureimonas</taxon>
    </lineage>
</organism>
<feature type="site" description="Positions MEP for the nucleophilic attack" evidence="14">
    <location>
        <position position="208"/>
    </location>
</feature>
<dbReference type="InterPro" id="IPR026596">
    <property type="entry name" value="IspD/F"/>
</dbReference>
<evidence type="ECO:0000256" key="1">
    <source>
        <dbReference type="ARBA" id="ARBA00000200"/>
    </source>
</evidence>
<feature type="binding site" evidence="14">
    <location>
        <position position="429"/>
    </location>
    <ligand>
        <name>4-CDP-2-C-methyl-D-erythritol 2-phosphate</name>
        <dbReference type="ChEBI" id="CHEBI:57919"/>
    </ligand>
</feature>
<dbReference type="InterPro" id="IPR036571">
    <property type="entry name" value="MECDP_synthase_sf"/>
</dbReference>
<sequence length="447" mass="46784">MLKRQSSSAFKGSTECITAMQGRIAGRTERTLALQGGLVVDGANLPSRGAMTTTDTALILVAGGRGERAGDPASGPKQYRLLAGKAVIWHSLRAVLSMPEIATVVVVIHPEDKALFQAACGEFEGQVRLALGESTRQGSVLAGLRALRENPPSVVLIHDAVRPFAGPSLIRRVATSVGQDTASLPAIPVADTLKRAAADGTVGETVSRAGLYAAQTPQGFPFGPILAAHEAAFSAGRFDFTDDAALAEWAGLTVRLVEGSPDNVKLTLAADIAAANLRLRKASAMLDPRTGNGYDVHRLVPGDHVTLCGVRIEHDQRLDGHSDADVGLHALTDALLATCGAGDIGDHFPPSDPQWRGASSDRFVHHAARLVGEHGGRIANADITLICEAPKIAGHRLAMREAIARMLGISLDRVSVKATTNETIGFVGRREGIAAIATATVLYGMDA</sequence>